<dbReference type="InterPro" id="IPR002912">
    <property type="entry name" value="ACT_dom"/>
</dbReference>
<dbReference type="AlphaFoldDB" id="A0A2X3B4E3"/>
<dbReference type="EC" id="3.1.7.2" evidence="3"/>
<dbReference type="InterPro" id="IPR007685">
    <property type="entry name" value="RelA_SpoT"/>
</dbReference>
<keyword evidence="3" id="KW-0378">Hydrolase</keyword>
<gene>
    <name evidence="3" type="primary">spoT</name>
    <name evidence="3" type="ORF">NCTC13102_01137</name>
</gene>
<dbReference type="InterPro" id="IPR012675">
    <property type="entry name" value="Beta-grasp_dom_sf"/>
</dbReference>
<evidence type="ECO:0000259" key="2">
    <source>
        <dbReference type="PROSITE" id="PS51671"/>
    </source>
</evidence>
<dbReference type="SUPFAM" id="SSF81271">
    <property type="entry name" value="TGS-like"/>
    <property type="match status" value="1"/>
</dbReference>
<dbReference type="FunFam" id="1.10.3210.10:FF:000001">
    <property type="entry name" value="GTP pyrophosphokinase RelA"/>
    <property type="match status" value="1"/>
</dbReference>
<dbReference type="CDD" id="cd00077">
    <property type="entry name" value="HDc"/>
    <property type="match status" value="1"/>
</dbReference>
<dbReference type="Gene3D" id="3.10.20.30">
    <property type="match status" value="1"/>
</dbReference>
<dbReference type="GO" id="GO:0015969">
    <property type="term" value="P:guanosine tetraphosphate metabolic process"/>
    <property type="evidence" value="ECO:0007669"/>
    <property type="project" value="InterPro"/>
</dbReference>
<dbReference type="InterPro" id="IPR043519">
    <property type="entry name" value="NT_sf"/>
</dbReference>
<dbReference type="EMBL" id="UAWL01000006">
    <property type="protein sequence ID" value="SQB98672.1"/>
    <property type="molecule type" value="Genomic_DNA"/>
</dbReference>
<dbReference type="InterPro" id="IPR003607">
    <property type="entry name" value="HD/PDEase_dom"/>
</dbReference>
<dbReference type="FunFam" id="3.10.20.30:FF:000002">
    <property type="entry name" value="GTP pyrophosphokinase (RelA/SpoT)"/>
    <property type="match status" value="1"/>
</dbReference>
<sequence length="713" mass="81953">MEIFNTIQKIKSFTQAKEFLASLCEITPDIQKAILCAQTNHEGQFRKTGEPYIVHPLCVACLVAFYGGDEAMICASLLHDVVEDTKCDLDEVRKEFGEGVALLVDALTKIDEIRKEELGPKTANQRMAVAALTFRKMLISAVDDPRVLVIKISDRLHNMLTLEGLREEKRQRIAKETLVVYAPISHRLGISSIKNELEDKSFLYIFPQEYHKIQDYIKQNNQSFSLKLNDFARKIQELMLKNGFEENDFQLESRIKRPYSIYLKMQRKGIGIDEILDLLAIRILVKNPLDCYKVLGIIHLEFKPIVSRFKDYIALPKENAYQTIHTTIFDKSSVFEIQIRTFSMHKNAEFGVAAHWKYKNIGIVPSLEWLHNLQYQNNDIEEFYELAKNDLYREDIVVFSPDGDIFNLPAGAIALDYAYAIHSELGDKAKTAYINNQKASLLQTLRSGDIVRIVCDEGESPKYTWVDAVKTSRAKNHLRIQLQNRFKEIEKQEAVNILATIFGKDPVIFARYLLIKGFGIDLVRCVNEKTYLQDICTKIKQSFGETNLFAKFRFNMFKLKEIYLDNFIFVSNRNINGVAFDYCCRPKYGDSVGAILTNQKAIIHHKLCDKFSADIKASNPVVFVEWAKTNHKAFKVIVALEDIKGTLAAFLTLLAKENCNVISISYSGFDNSQTSSYCEVVFEVENENKKLKEKLSEKFRIIEFLNFKDAYQK</sequence>
<dbReference type="Pfam" id="PF02824">
    <property type="entry name" value="TGS"/>
    <property type="match status" value="1"/>
</dbReference>
<protein>
    <submittedName>
        <fullName evidence="3">Guanosine-pyrophosphohydrolase</fullName>
        <ecNumber evidence="3">3.1.7.2</ecNumber>
    </submittedName>
</protein>
<dbReference type="SMART" id="SM00954">
    <property type="entry name" value="RelA_SpoT"/>
    <property type="match status" value="1"/>
</dbReference>
<dbReference type="GO" id="GO:0005886">
    <property type="term" value="C:plasma membrane"/>
    <property type="evidence" value="ECO:0007669"/>
    <property type="project" value="TreeGrafter"/>
</dbReference>
<name>A0A2X3B4E3_9HELI</name>
<evidence type="ECO:0000313" key="3">
    <source>
        <dbReference type="EMBL" id="SQB98672.1"/>
    </source>
</evidence>
<accession>A0A2X3B4E3</accession>
<dbReference type="Gene3D" id="1.10.3210.10">
    <property type="entry name" value="Hypothetical protein af1432"/>
    <property type="match status" value="1"/>
</dbReference>
<dbReference type="InterPro" id="IPR004811">
    <property type="entry name" value="RelA/Spo_fam"/>
</dbReference>
<dbReference type="PANTHER" id="PTHR21262">
    <property type="entry name" value="GUANOSINE-3',5'-BIS DIPHOSPHATE 3'-PYROPHOSPHOHYDROLASE"/>
    <property type="match status" value="1"/>
</dbReference>
<dbReference type="NCBIfam" id="TIGR00691">
    <property type="entry name" value="spoT_relA"/>
    <property type="match status" value="1"/>
</dbReference>
<dbReference type="SUPFAM" id="SSF81301">
    <property type="entry name" value="Nucleotidyltransferase"/>
    <property type="match status" value="1"/>
</dbReference>
<proteinExistence type="inferred from homology"/>
<dbReference type="RefSeq" id="WP_023949382.1">
    <property type="nucleotide sequence ID" value="NZ_JAERIV010000004.1"/>
</dbReference>
<evidence type="ECO:0000256" key="1">
    <source>
        <dbReference type="RuleBase" id="RU003847"/>
    </source>
</evidence>
<dbReference type="Proteomes" id="UP000250166">
    <property type="component" value="Unassembled WGS sequence"/>
</dbReference>
<dbReference type="SUPFAM" id="SSF109604">
    <property type="entry name" value="HD-domain/PDEase-like"/>
    <property type="match status" value="1"/>
</dbReference>
<dbReference type="Gene3D" id="3.30.460.10">
    <property type="entry name" value="Beta Polymerase, domain 2"/>
    <property type="match status" value="1"/>
</dbReference>
<dbReference type="CDD" id="cd05399">
    <property type="entry name" value="NT_Rel-Spo_like"/>
    <property type="match status" value="1"/>
</dbReference>
<dbReference type="PANTHER" id="PTHR21262:SF36">
    <property type="entry name" value="BIFUNCTIONAL (P)PPGPP SYNTHASE_HYDROLASE SPOT"/>
    <property type="match status" value="1"/>
</dbReference>
<dbReference type="InterPro" id="IPR012676">
    <property type="entry name" value="TGS-like"/>
</dbReference>
<dbReference type="GO" id="GO:0008728">
    <property type="term" value="F:GTP diphosphokinase activity"/>
    <property type="evidence" value="ECO:0007669"/>
    <property type="project" value="TreeGrafter"/>
</dbReference>
<dbReference type="Pfam" id="PF13328">
    <property type="entry name" value="HD_4"/>
    <property type="match status" value="1"/>
</dbReference>
<reference evidence="3 4" key="1">
    <citation type="submission" date="2018-06" db="EMBL/GenBank/DDBJ databases">
        <authorList>
            <consortium name="Pathogen Informatics"/>
            <person name="Doyle S."/>
        </authorList>
    </citation>
    <scope>NUCLEOTIDE SEQUENCE [LARGE SCALE GENOMIC DNA]</scope>
    <source>
        <strain evidence="3 4">NCTC13102</strain>
    </source>
</reference>
<evidence type="ECO:0000313" key="4">
    <source>
        <dbReference type="Proteomes" id="UP000250166"/>
    </source>
</evidence>
<dbReference type="InterPro" id="IPR004095">
    <property type="entry name" value="TGS"/>
</dbReference>
<dbReference type="SMART" id="SM00471">
    <property type="entry name" value="HDc"/>
    <property type="match status" value="1"/>
</dbReference>
<comment type="similarity">
    <text evidence="1">Belongs to the relA/spoT family.</text>
</comment>
<dbReference type="Pfam" id="PF04607">
    <property type="entry name" value="RelA_SpoT"/>
    <property type="match status" value="1"/>
</dbReference>
<organism evidence="3 4">
    <name type="scientific">Helicobacter fennelliae</name>
    <dbReference type="NCBI Taxonomy" id="215"/>
    <lineage>
        <taxon>Bacteria</taxon>
        <taxon>Pseudomonadati</taxon>
        <taxon>Campylobacterota</taxon>
        <taxon>Epsilonproteobacteria</taxon>
        <taxon>Campylobacterales</taxon>
        <taxon>Helicobacteraceae</taxon>
        <taxon>Helicobacter</taxon>
    </lineage>
</organism>
<comment type="function">
    <text evidence="1">In eubacteria ppGpp (guanosine 3'-diphosphate 5'-diphosphate) is a mediator of the stringent response that coordinates a variety of cellular activities in response to changes in nutritional abundance.</text>
</comment>
<dbReference type="PROSITE" id="PS51671">
    <property type="entry name" value="ACT"/>
    <property type="match status" value="1"/>
</dbReference>
<dbReference type="GO" id="GO:0042594">
    <property type="term" value="P:response to starvation"/>
    <property type="evidence" value="ECO:0007669"/>
    <property type="project" value="TreeGrafter"/>
</dbReference>
<feature type="domain" description="ACT" evidence="2">
    <location>
        <begin position="635"/>
        <end position="713"/>
    </location>
</feature>
<dbReference type="GO" id="GO:0008893">
    <property type="term" value="F:guanosine-3',5'-bis(diphosphate) 3'-diphosphatase activity"/>
    <property type="evidence" value="ECO:0007669"/>
    <property type="project" value="UniProtKB-EC"/>
</dbReference>